<feature type="region of interest" description="Disordered" evidence="1">
    <location>
        <begin position="692"/>
        <end position="740"/>
    </location>
</feature>
<feature type="compositionally biased region" description="Basic and acidic residues" evidence="1">
    <location>
        <begin position="50"/>
        <end position="77"/>
    </location>
</feature>
<dbReference type="EMBL" id="JACGXN010000009">
    <property type="protein sequence ID" value="MBA8880793.1"/>
    <property type="molecule type" value="Genomic_DNA"/>
</dbReference>
<feature type="compositionally biased region" description="Basic and acidic residues" evidence="1">
    <location>
        <begin position="10"/>
        <end position="19"/>
    </location>
</feature>
<dbReference type="AlphaFoldDB" id="A0A839EK44"/>
<dbReference type="Gene3D" id="3.30.70.1070">
    <property type="entry name" value="Sporulation related repeat"/>
    <property type="match status" value="1"/>
</dbReference>
<gene>
    <name evidence="3" type="ORF">FHW16_004518</name>
</gene>
<keyword evidence="4" id="KW-1185">Reference proteome</keyword>
<feature type="domain" description="SPOR" evidence="2">
    <location>
        <begin position="812"/>
        <end position="895"/>
    </location>
</feature>
<dbReference type="InterPro" id="IPR036680">
    <property type="entry name" value="SPOR-like_sf"/>
</dbReference>
<evidence type="ECO:0000259" key="2">
    <source>
        <dbReference type="PROSITE" id="PS51724"/>
    </source>
</evidence>
<dbReference type="GO" id="GO:0042834">
    <property type="term" value="F:peptidoglycan binding"/>
    <property type="evidence" value="ECO:0007669"/>
    <property type="project" value="InterPro"/>
</dbReference>
<dbReference type="Pfam" id="PF05036">
    <property type="entry name" value="SPOR"/>
    <property type="match status" value="1"/>
</dbReference>
<proteinExistence type="predicted"/>
<protein>
    <recommendedName>
        <fullName evidence="2">SPOR domain-containing protein</fullName>
    </recommendedName>
</protein>
<dbReference type="RefSeq" id="WP_182551423.1">
    <property type="nucleotide sequence ID" value="NZ_JACGXN010000009.1"/>
</dbReference>
<name>A0A839EK44_9HYPH</name>
<comment type="caution">
    <text evidence="3">The sequence shown here is derived from an EMBL/GenBank/DDBJ whole genome shotgun (WGS) entry which is preliminary data.</text>
</comment>
<dbReference type="InterPro" id="IPR007730">
    <property type="entry name" value="SPOR-like_dom"/>
</dbReference>
<feature type="compositionally biased region" description="Low complexity" evidence="1">
    <location>
        <begin position="692"/>
        <end position="715"/>
    </location>
</feature>
<accession>A0A839EK44</accession>
<organism evidence="3 4">
    <name type="scientific">Phyllobacterium myrsinacearum</name>
    <dbReference type="NCBI Taxonomy" id="28101"/>
    <lineage>
        <taxon>Bacteria</taxon>
        <taxon>Pseudomonadati</taxon>
        <taxon>Pseudomonadota</taxon>
        <taxon>Alphaproteobacteria</taxon>
        <taxon>Hyphomicrobiales</taxon>
        <taxon>Phyllobacteriaceae</taxon>
        <taxon>Phyllobacterium</taxon>
    </lineage>
</organism>
<dbReference type="PROSITE" id="PS51724">
    <property type="entry name" value="SPOR"/>
    <property type="match status" value="1"/>
</dbReference>
<feature type="region of interest" description="Disordered" evidence="1">
    <location>
        <begin position="628"/>
        <end position="647"/>
    </location>
</feature>
<dbReference type="Proteomes" id="UP000549052">
    <property type="component" value="Unassembled WGS sequence"/>
</dbReference>
<evidence type="ECO:0000313" key="4">
    <source>
        <dbReference type="Proteomes" id="UP000549052"/>
    </source>
</evidence>
<evidence type="ECO:0000256" key="1">
    <source>
        <dbReference type="SAM" id="MobiDB-lite"/>
    </source>
</evidence>
<feature type="region of interest" description="Disordered" evidence="1">
    <location>
        <begin position="1"/>
        <end position="83"/>
    </location>
</feature>
<reference evidence="3 4" key="1">
    <citation type="submission" date="2020-07" db="EMBL/GenBank/DDBJ databases">
        <title>Genomic Encyclopedia of Type Strains, Phase IV (KMG-V): Genome sequencing to study the core and pangenomes of soil and plant-associated prokaryotes.</title>
        <authorList>
            <person name="Whitman W."/>
        </authorList>
    </citation>
    <scope>NUCLEOTIDE SEQUENCE [LARGE SCALE GENOMIC DNA]</scope>
    <source>
        <strain evidence="3 4">AN3</strain>
    </source>
</reference>
<sequence length="895" mass="93746">MADNYLQRSHRQDDSRIGNDDPLMELSRIMGTPAEEENSATGSSEDLAMDLERELMGDFDEHPETVAHTADTVHDHSPAAAQDPFADFDLQDAVERELMSNEEPSHSHPVAEPVRQVVSEPAAIYEEADYADYEAETAYVDSEAGEGVDTSEPVSFTPEPPAPRTEPAALYTEEHVQPERAIVAAPSLSLEDELETLLAGSAKPVIQRSGNASWGYGSQAPVAGRTEAAPVISRATAYVPPAAQPAPVAAPPAYVPEPVAYQAPAAYEPVQVQETAPVQDDPLDDFDTEELMAAFDDFEVPMDIEDTVAEPQAEARAEEIELPRYQNPVQSYDAFHEPAPVAALPEPVAETHHLPEPQDLSGYADELDRAASSIASAPDVHTMAVTENRVEPTETLDLPEVHYEDDVPQHNGLGELETEFAEVFGSIEAEDPRAAHAAPQEEAQPAAAPKDEYADIFADVFGNEAEKGGYTPANYAAAGAGVAAAAAGLAAAGHQARPVASNYSNGPEDDMDFGYDPKRDDVGMAATAYAQPAVRKRSFVVPGAVAAAVLIAVSGAVAYKWTSGSSGTPVVIMADKTPIKVQPETAATATAPAQDKIVYEKGATADTSPPKQQQLVTTQEQPVDLAADEDEDVTGSDVASNKAEERVDPAAANVASTDQQAQPNNAIAPRKVQTMVVKPDGTMVAAIPQAADPVSSGPAAAPVARPAPATASAPVNAMPDGNDQIGSLAAASNPATPPRPAVEPLVAKPQVPASGKLPAKAVETKKITSETVASVSPKNVPVVDRPADQPLNVVDRVAPQKAAAPTQQVASAATPGGYLIQVASQPTVEGAQKTYASLSQRYPGVIGGRGVDIKQAEIAGKGTFFRVRIPAGSKDDAVNLCTKYKSAGGSCFVTQ</sequence>
<evidence type="ECO:0000313" key="3">
    <source>
        <dbReference type="EMBL" id="MBA8880793.1"/>
    </source>
</evidence>
<feature type="region of interest" description="Disordered" evidence="1">
    <location>
        <begin position="141"/>
        <end position="169"/>
    </location>
</feature>